<keyword evidence="3" id="KW-0274">FAD</keyword>
<feature type="compositionally biased region" description="Gly residues" evidence="5">
    <location>
        <begin position="53"/>
        <end position="64"/>
    </location>
</feature>
<dbReference type="InterPro" id="IPR006311">
    <property type="entry name" value="TAT_signal"/>
</dbReference>
<dbReference type="PANTHER" id="PTHR43400:SF7">
    <property type="entry name" value="FAD-DEPENDENT OXIDOREDUCTASE 2 FAD BINDING DOMAIN-CONTAINING PROTEIN"/>
    <property type="match status" value="1"/>
</dbReference>
<feature type="domain" description="FAD-dependent oxidoreductase 2 FAD-binding" evidence="6">
    <location>
        <begin position="107"/>
        <end position="137"/>
    </location>
</feature>
<reference evidence="7 8" key="1">
    <citation type="journal article" date="2018" name="Elife">
        <title>Discovery and characterization of a prevalent human gut bacterial enzyme sufficient for the inactivation of a family of plant toxins.</title>
        <authorList>
            <person name="Koppel N."/>
            <person name="Bisanz J.E."/>
            <person name="Pandelia M.E."/>
            <person name="Turnbaugh P.J."/>
            <person name="Balskus E.P."/>
        </authorList>
    </citation>
    <scope>NUCLEOTIDE SEQUENCE [LARGE SCALE GENOMIC DNA]</scope>
    <source>
        <strain evidence="7 8">DSM 16107</strain>
    </source>
</reference>
<dbReference type="SUPFAM" id="SSF56425">
    <property type="entry name" value="Succinate dehydrogenase/fumarate reductase flavoprotein, catalytic domain"/>
    <property type="match status" value="1"/>
</dbReference>
<evidence type="ECO:0000313" key="8">
    <source>
        <dbReference type="Proteomes" id="UP000253817"/>
    </source>
</evidence>
<keyword evidence="8" id="KW-1185">Reference proteome</keyword>
<dbReference type="PANTHER" id="PTHR43400">
    <property type="entry name" value="FUMARATE REDUCTASE"/>
    <property type="match status" value="1"/>
</dbReference>
<protein>
    <recommendedName>
        <fullName evidence="6">FAD-dependent oxidoreductase 2 FAD-binding domain-containing protein</fullName>
    </recommendedName>
</protein>
<dbReference type="Pfam" id="PF00890">
    <property type="entry name" value="FAD_binding_2"/>
    <property type="match status" value="2"/>
</dbReference>
<dbReference type="InterPro" id="IPR003953">
    <property type="entry name" value="FAD-dep_OxRdtase_2_FAD-bd"/>
</dbReference>
<dbReference type="SUPFAM" id="SSF51905">
    <property type="entry name" value="FAD/NAD(P)-binding domain"/>
    <property type="match status" value="1"/>
</dbReference>
<sequence>MGEELTRRDFLMGAAAMGSFAALGLAGCAPQTTAVTSTTDKAEVAEAKEGGEGEGGPGGPGGGASEPTAFSGLTDDGRVRGYCGPGDWLGAAPEIADSDIVDEKTFDVVVFGGGHAGLMAACGAVDEGATVAVIEMQPWTSYVDEENTSGTNLAGWYGEDVGHVNSQFLIDRGFGPYNTGEITAEFCKRAGGRVNPGLLRNYVQSSGPMFDRYKEIYDSYEAERKANDSAVFMKDTQVVIPGVDVPDEGTFDMSNMFEYPLCNTQAAWSGANVSYPIECGGYKTWPCNAQFYGYQGNNIEFVHKYIVKHTQENGAEWFFQHTGTVLVQNDAGDVCGLIAKGPDGYVKFNATKGVVLAAGDFIGDPAMCWALLNEGMEWGERGGATKDDWTQTGFRTGAAHKMGCWAGGMIEPSPRGWMGLGGGASGPWGTAPTLMINAEGKRFCNEGAIPQLGPVGLRQPHGLCAWVSDANWKDLVGKAPLDHGAPNFGMDDYMDALEADMAKVEVGNPEGYEVVGANLAERKMMKGTVFAADTLEELAAILGYEGDAAKQFVASIEHYNELCASADGDTDFGKDAAYMLPIDTPPYYGGKSQLSHSSTPMMVTMSGLVTDEDQNVLKTDWTPIKGLYAAGNCLGGRYGFGYSTPFAGNSVGMAMTHGWLAGKTVATL</sequence>
<dbReference type="Gene3D" id="3.90.700.10">
    <property type="entry name" value="Succinate dehydrogenase/fumarate reductase flavoprotein, catalytic domain"/>
    <property type="match status" value="1"/>
</dbReference>
<accession>A0ABX9HFR1</accession>
<evidence type="ECO:0000256" key="1">
    <source>
        <dbReference type="ARBA" id="ARBA00001974"/>
    </source>
</evidence>
<dbReference type="InterPro" id="IPR036188">
    <property type="entry name" value="FAD/NAD-bd_sf"/>
</dbReference>
<evidence type="ECO:0000256" key="2">
    <source>
        <dbReference type="ARBA" id="ARBA00022630"/>
    </source>
</evidence>
<dbReference type="EMBL" id="PPTT01000032">
    <property type="protein sequence ID" value="RDB66081.1"/>
    <property type="molecule type" value="Genomic_DNA"/>
</dbReference>
<evidence type="ECO:0000256" key="4">
    <source>
        <dbReference type="ARBA" id="ARBA00023002"/>
    </source>
</evidence>
<keyword evidence="2" id="KW-0285">Flavoprotein</keyword>
<dbReference type="Proteomes" id="UP000253817">
    <property type="component" value="Unassembled WGS sequence"/>
</dbReference>
<organism evidence="7 8">
    <name type="scientific">Eggerthella sinensis</name>
    <dbReference type="NCBI Taxonomy" id="242230"/>
    <lineage>
        <taxon>Bacteria</taxon>
        <taxon>Bacillati</taxon>
        <taxon>Actinomycetota</taxon>
        <taxon>Coriobacteriia</taxon>
        <taxon>Eggerthellales</taxon>
        <taxon>Eggerthellaceae</taxon>
        <taxon>Eggerthella</taxon>
    </lineage>
</organism>
<dbReference type="Gene3D" id="3.50.50.60">
    <property type="entry name" value="FAD/NAD(P)-binding domain"/>
    <property type="match status" value="2"/>
</dbReference>
<keyword evidence="4" id="KW-0560">Oxidoreductase</keyword>
<dbReference type="RefSeq" id="WP_114547482.1">
    <property type="nucleotide sequence ID" value="NZ_PPTT01000032.1"/>
</dbReference>
<dbReference type="InterPro" id="IPR027477">
    <property type="entry name" value="Succ_DH/fumarate_Rdtase_cat_sf"/>
</dbReference>
<feature type="region of interest" description="Disordered" evidence="5">
    <location>
        <begin position="46"/>
        <end position="71"/>
    </location>
</feature>
<feature type="domain" description="FAD-dependent oxidoreductase 2 FAD-binding" evidence="6">
    <location>
        <begin position="306"/>
        <end position="650"/>
    </location>
</feature>
<gene>
    <name evidence="7" type="ORF">C1876_14745</name>
</gene>
<proteinExistence type="predicted"/>
<dbReference type="PROSITE" id="PS51257">
    <property type="entry name" value="PROKAR_LIPOPROTEIN"/>
    <property type="match status" value="1"/>
</dbReference>
<name>A0ABX9HFR1_9ACTN</name>
<evidence type="ECO:0000313" key="7">
    <source>
        <dbReference type="EMBL" id="RDB66081.1"/>
    </source>
</evidence>
<evidence type="ECO:0000259" key="6">
    <source>
        <dbReference type="Pfam" id="PF00890"/>
    </source>
</evidence>
<dbReference type="PROSITE" id="PS51318">
    <property type="entry name" value="TAT"/>
    <property type="match status" value="1"/>
</dbReference>
<comment type="caution">
    <text evidence="7">The sequence shown here is derived from an EMBL/GenBank/DDBJ whole genome shotgun (WGS) entry which is preliminary data.</text>
</comment>
<dbReference type="InterPro" id="IPR050315">
    <property type="entry name" value="FAD-oxidoreductase_2"/>
</dbReference>
<evidence type="ECO:0000256" key="3">
    <source>
        <dbReference type="ARBA" id="ARBA00022827"/>
    </source>
</evidence>
<comment type="cofactor">
    <cofactor evidence="1">
        <name>FAD</name>
        <dbReference type="ChEBI" id="CHEBI:57692"/>
    </cofactor>
</comment>
<evidence type="ECO:0000256" key="5">
    <source>
        <dbReference type="SAM" id="MobiDB-lite"/>
    </source>
</evidence>